<reference evidence="2 3" key="1">
    <citation type="journal article" date="2004" name="Science">
        <title>The genome of the diatom Thalassiosira pseudonana: ecology, evolution, and metabolism.</title>
        <authorList>
            <person name="Armbrust E.V."/>
            <person name="Berges J.A."/>
            <person name="Bowler C."/>
            <person name="Green B.R."/>
            <person name="Martinez D."/>
            <person name="Putnam N.H."/>
            <person name="Zhou S."/>
            <person name="Allen A.E."/>
            <person name="Apt K.E."/>
            <person name="Bechner M."/>
            <person name="Brzezinski M.A."/>
            <person name="Chaal B.K."/>
            <person name="Chiovitti A."/>
            <person name="Davis A.K."/>
            <person name="Demarest M.S."/>
            <person name="Detter J.C."/>
            <person name="Glavina T."/>
            <person name="Goodstein D."/>
            <person name="Hadi M.Z."/>
            <person name="Hellsten U."/>
            <person name="Hildebrand M."/>
            <person name="Jenkins B.D."/>
            <person name="Jurka J."/>
            <person name="Kapitonov V.V."/>
            <person name="Kroger N."/>
            <person name="Lau W.W."/>
            <person name="Lane T.W."/>
            <person name="Larimer F.W."/>
            <person name="Lippmeier J.C."/>
            <person name="Lucas S."/>
            <person name="Medina M."/>
            <person name="Montsant A."/>
            <person name="Obornik M."/>
            <person name="Parker M.S."/>
            <person name="Palenik B."/>
            <person name="Pazour G.J."/>
            <person name="Richardson P.M."/>
            <person name="Rynearson T.A."/>
            <person name="Saito M.A."/>
            <person name="Schwartz D.C."/>
            <person name="Thamatrakoln K."/>
            <person name="Valentin K."/>
            <person name="Vardi A."/>
            <person name="Wilkerson F.P."/>
            <person name="Rokhsar D.S."/>
        </authorList>
    </citation>
    <scope>NUCLEOTIDE SEQUENCE [LARGE SCALE GENOMIC DNA]</scope>
    <source>
        <strain evidence="2 3">CCMP1335</strain>
    </source>
</reference>
<dbReference type="HOGENOM" id="CLU_1177462_0_0_1"/>
<dbReference type="eggNOG" id="ENOG502SC37">
    <property type="taxonomic scope" value="Eukaryota"/>
</dbReference>
<name>B8CBA3_THAPS</name>
<keyword evidence="1" id="KW-0472">Membrane</keyword>
<dbReference type="InParanoid" id="B8CBA3"/>
<dbReference type="AlphaFoldDB" id="B8CBA3"/>
<organism evidence="2 3">
    <name type="scientific">Thalassiosira pseudonana</name>
    <name type="common">Marine diatom</name>
    <name type="synonym">Cyclotella nana</name>
    <dbReference type="NCBI Taxonomy" id="35128"/>
    <lineage>
        <taxon>Eukaryota</taxon>
        <taxon>Sar</taxon>
        <taxon>Stramenopiles</taxon>
        <taxon>Ochrophyta</taxon>
        <taxon>Bacillariophyta</taxon>
        <taxon>Coscinodiscophyceae</taxon>
        <taxon>Thalassiosirophycidae</taxon>
        <taxon>Thalassiosirales</taxon>
        <taxon>Thalassiosiraceae</taxon>
        <taxon>Thalassiosira</taxon>
    </lineage>
</organism>
<sequence>MTNSYQHQPSSTEEMDIEDINITHQSVTHHTTMTPRRTPLLIGFGSLLLVTFIAIYASVKENATPSDLTSVDMLGRSSPSSASACTFKECSASRCNHEVAPFTCLFHNGGVHGGCSPIPWTVETCTTQCDLTGCDDLDIPDDVEDCDVQCSDEWCTMGGQRLCGSTAQYQCMVGSSAFGCSDDRYQWTFRTSDASCSSCCNADTYRKNHDDGINTNLQAQRDVQPQHSLTWHLSAP</sequence>
<evidence type="ECO:0000313" key="3">
    <source>
        <dbReference type="Proteomes" id="UP000001449"/>
    </source>
</evidence>
<dbReference type="GeneID" id="7445747"/>
<protein>
    <submittedName>
        <fullName evidence="2">Uncharacterized protein</fullName>
    </submittedName>
</protein>
<dbReference type="KEGG" id="tps:THAPSDRAFT_9423"/>
<dbReference type="RefSeq" id="XP_002293548.1">
    <property type="nucleotide sequence ID" value="XM_002293512.1"/>
</dbReference>
<accession>B8CBA3</accession>
<gene>
    <name evidence="2" type="ORF">THAPSDRAFT_9423</name>
</gene>
<reference evidence="2 3" key="2">
    <citation type="journal article" date="2008" name="Nature">
        <title>The Phaeodactylum genome reveals the evolutionary history of diatom genomes.</title>
        <authorList>
            <person name="Bowler C."/>
            <person name="Allen A.E."/>
            <person name="Badger J.H."/>
            <person name="Grimwood J."/>
            <person name="Jabbari K."/>
            <person name="Kuo A."/>
            <person name="Maheswari U."/>
            <person name="Martens C."/>
            <person name="Maumus F."/>
            <person name="Otillar R.P."/>
            <person name="Rayko E."/>
            <person name="Salamov A."/>
            <person name="Vandepoele K."/>
            <person name="Beszteri B."/>
            <person name="Gruber A."/>
            <person name="Heijde M."/>
            <person name="Katinka M."/>
            <person name="Mock T."/>
            <person name="Valentin K."/>
            <person name="Verret F."/>
            <person name="Berges J.A."/>
            <person name="Brownlee C."/>
            <person name="Cadoret J.P."/>
            <person name="Chiovitti A."/>
            <person name="Choi C.J."/>
            <person name="Coesel S."/>
            <person name="De Martino A."/>
            <person name="Detter J.C."/>
            <person name="Durkin C."/>
            <person name="Falciatore A."/>
            <person name="Fournet J."/>
            <person name="Haruta M."/>
            <person name="Huysman M.J."/>
            <person name="Jenkins B.D."/>
            <person name="Jiroutova K."/>
            <person name="Jorgensen R.E."/>
            <person name="Joubert Y."/>
            <person name="Kaplan A."/>
            <person name="Kroger N."/>
            <person name="Kroth P.G."/>
            <person name="La Roche J."/>
            <person name="Lindquist E."/>
            <person name="Lommer M."/>
            <person name="Martin-Jezequel V."/>
            <person name="Lopez P.J."/>
            <person name="Lucas S."/>
            <person name="Mangogna M."/>
            <person name="McGinnis K."/>
            <person name="Medlin L.K."/>
            <person name="Montsant A."/>
            <person name="Oudot-Le Secq M.P."/>
            <person name="Napoli C."/>
            <person name="Obornik M."/>
            <person name="Parker M.S."/>
            <person name="Petit J.L."/>
            <person name="Porcel B.M."/>
            <person name="Poulsen N."/>
            <person name="Robison M."/>
            <person name="Rychlewski L."/>
            <person name="Rynearson T.A."/>
            <person name="Schmutz J."/>
            <person name="Shapiro H."/>
            <person name="Siaut M."/>
            <person name="Stanley M."/>
            <person name="Sussman M.R."/>
            <person name="Taylor A.R."/>
            <person name="Vardi A."/>
            <person name="von Dassow P."/>
            <person name="Vyverman W."/>
            <person name="Willis A."/>
            <person name="Wyrwicz L.S."/>
            <person name="Rokhsar D.S."/>
            <person name="Weissenbach J."/>
            <person name="Armbrust E.V."/>
            <person name="Green B.R."/>
            <person name="Van de Peer Y."/>
            <person name="Grigoriev I.V."/>
        </authorList>
    </citation>
    <scope>NUCLEOTIDE SEQUENCE [LARGE SCALE GENOMIC DNA]</scope>
    <source>
        <strain evidence="2 3">CCMP1335</strain>
    </source>
</reference>
<evidence type="ECO:0000313" key="2">
    <source>
        <dbReference type="EMBL" id="EED89284.1"/>
    </source>
</evidence>
<keyword evidence="1" id="KW-1133">Transmembrane helix</keyword>
<proteinExistence type="predicted"/>
<dbReference type="PaxDb" id="35128-Thaps9423"/>
<keyword evidence="1" id="KW-0812">Transmembrane</keyword>
<evidence type="ECO:0000256" key="1">
    <source>
        <dbReference type="SAM" id="Phobius"/>
    </source>
</evidence>
<feature type="transmembrane region" description="Helical" evidence="1">
    <location>
        <begin position="40"/>
        <end position="59"/>
    </location>
</feature>
<dbReference type="Proteomes" id="UP000001449">
    <property type="component" value="Chromosome 13"/>
</dbReference>
<dbReference type="EMBL" id="CM000648">
    <property type="protein sequence ID" value="EED89284.1"/>
    <property type="molecule type" value="Genomic_DNA"/>
</dbReference>
<keyword evidence="3" id="KW-1185">Reference proteome</keyword>